<comment type="subcellular location">
    <subcellularLocation>
        <location evidence="5">Secreted</location>
    </subcellularLocation>
    <subcellularLocation>
        <location evidence="5">Bacterial flagellum</location>
    </subcellularLocation>
</comment>
<keyword evidence="8" id="KW-0969">Cilium</keyword>
<dbReference type="InterPro" id="IPR003481">
    <property type="entry name" value="FliD_N"/>
</dbReference>
<dbReference type="InterPro" id="IPR040026">
    <property type="entry name" value="FliD"/>
</dbReference>
<dbReference type="EMBL" id="LECT01000048">
    <property type="protein sequence ID" value="KLU01856.1"/>
    <property type="molecule type" value="Genomic_DNA"/>
</dbReference>
<name>A0A0J1B5V2_RHOIS</name>
<keyword evidence="8" id="KW-0282">Flagellum</keyword>
<keyword evidence="5" id="KW-0964">Secreted</keyword>
<dbReference type="STRING" id="595434.RISK_006040"/>
<dbReference type="GO" id="GO:0009421">
    <property type="term" value="C:bacterial-type flagellum filament cap"/>
    <property type="evidence" value="ECO:0007669"/>
    <property type="project" value="InterPro"/>
</dbReference>
<gene>
    <name evidence="8" type="ORF">RISK_006040</name>
</gene>
<evidence type="ECO:0000256" key="5">
    <source>
        <dbReference type="RuleBase" id="RU362066"/>
    </source>
</evidence>
<keyword evidence="3" id="KW-0175">Coiled coil</keyword>
<dbReference type="InterPro" id="IPR010809">
    <property type="entry name" value="FliD_C"/>
</dbReference>
<dbReference type="GO" id="GO:0009424">
    <property type="term" value="C:bacterial-type flagellum hook"/>
    <property type="evidence" value="ECO:0007669"/>
    <property type="project" value="UniProtKB-UniRule"/>
</dbReference>
<feature type="domain" description="Flagellar hook-associated protein 2 N-terminal" evidence="6">
    <location>
        <begin position="12"/>
        <end position="107"/>
    </location>
</feature>
<proteinExistence type="inferred from homology"/>
<keyword evidence="4 5" id="KW-0975">Bacterial flagellum</keyword>
<comment type="subunit">
    <text evidence="2 5">Homopentamer.</text>
</comment>
<dbReference type="Pfam" id="PF07195">
    <property type="entry name" value="FliD_C"/>
    <property type="match status" value="1"/>
</dbReference>
<evidence type="ECO:0000256" key="2">
    <source>
        <dbReference type="ARBA" id="ARBA00011255"/>
    </source>
</evidence>
<evidence type="ECO:0000256" key="3">
    <source>
        <dbReference type="ARBA" id="ARBA00023054"/>
    </source>
</evidence>
<dbReference type="RefSeq" id="WP_047816956.1">
    <property type="nucleotide sequence ID" value="NZ_LECT01000048.1"/>
</dbReference>
<keyword evidence="9" id="KW-1185">Reference proteome</keyword>
<dbReference type="AlphaFoldDB" id="A0A0J1B5V2"/>
<evidence type="ECO:0000313" key="8">
    <source>
        <dbReference type="EMBL" id="KLU01856.1"/>
    </source>
</evidence>
<evidence type="ECO:0000313" key="9">
    <source>
        <dbReference type="Proteomes" id="UP000036367"/>
    </source>
</evidence>
<comment type="caution">
    <text evidence="8">The sequence shown here is derived from an EMBL/GenBank/DDBJ whole genome shotgun (WGS) entry which is preliminary data.</text>
</comment>
<feature type="domain" description="Flagellar hook-associated protein 2 C-terminal" evidence="7">
    <location>
        <begin position="562"/>
        <end position="776"/>
    </location>
</feature>
<reference evidence="8" key="1">
    <citation type="submission" date="2015-05" db="EMBL/GenBank/DDBJ databases">
        <title>Permanent draft genome of Rhodopirellula islandicus K833.</title>
        <authorList>
            <person name="Kizina J."/>
            <person name="Richter M."/>
            <person name="Glockner F.O."/>
            <person name="Harder J."/>
        </authorList>
    </citation>
    <scope>NUCLEOTIDE SEQUENCE [LARGE SCALE GENOMIC DNA]</scope>
    <source>
        <strain evidence="8">K833</strain>
    </source>
</reference>
<dbReference type="GO" id="GO:0071973">
    <property type="term" value="P:bacterial-type flagellum-dependent cell motility"/>
    <property type="evidence" value="ECO:0007669"/>
    <property type="project" value="TreeGrafter"/>
</dbReference>
<dbReference type="Proteomes" id="UP000036367">
    <property type="component" value="Unassembled WGS sequence"/>
</dbReference>
<sequence>MARLQSSIGLVTGTDIVGTVDQLMAISGQPRDRLLAKTEELLGQQQQIASLTASVIGVQLSGDALGSSALFSSKNATSSNDDALSVSTRDEVTNGNHLIRTLRTAATHSVASAQSFSSFDEGLSLSGSLTIKPSGFVDTKVSLSQLNNGLGVEGGSIRLTDRSGTSAEVDLSQARTVDDVLQAINDADVDIQATTSGGKIQLIDQTGQTLSNLKVEQLGTAETAADLGLHGIDVAASTVDGHDIPMPDGVESLNGASLSQLGGGNGLGTLTTLDIQTGDGSTASVDLSGATSLNEVIDAINGSGLDVIARINDAGNGLRLRDVSGGAGTFEISAADDTATNLGIAASTTDDIVVGEDLNFQSVTVDTKLSELNAGAGVGSGSFTIRDSNGSTGGINLAVDEIETIGDLIDRINSLEIGVEAAINESGDGVVITDTAGGASTLKIEDTGTGTVAAGLGLAGTAAPGESIAGSESISIEITEDDTLESIVEKINLSDRYADASIVSNSDGSYGLQIRSKQGGDAGRISVNLEGIDLNLRTASKGQDALLSISTDGGTERFLTSTDGVFEDEISGLNLTVKELSDDPISVNVDDDHDTIVSAITRFADQYNKLIDNIEEVTFFDAEANEVGLLFGSSETLRIQNGYSRLLTGTLPSSSGDSIRSFSQIGVRIDENGQLQVDETKLKAALETDTDAVEEFFNKTNDEDENIGMVGQLKNLADTYAGVDNGMLIRKTQTLSDHIERNDDRVDSMNTLLDAQRERLLSQYYAMEEAIAKIQANTSSISSIEYIGPVGSE</sequence>
<evidence type="ECO:0000259" key="6">
    <source>
        <dbReference type="Pfam" id="PF02465"/>
    </source>
</evidence>
<dbReference type="GO" id="GO:0005576">
    <property type="term" value="C:extracellular region"/>
    <property type="evidence" value="ECO:0007669"/>
    <property type="project" value="UniProtKB-SubCell"/>
</dbReference>
<organism evidence="8 9">
    <name type="scientific">Rhodopirellula islandica</name>
    <dbReference type="NCBI Taxonomy" id="595434"/>
    <lineage>
        <taxon>Bacteria</taxon>
        <taxon>Pseudomonadati</taxon>
        <taxon>Planctomycetota</taxon>
        <taxon>Planctomycetia</taxon>
        <taxon>Pirellulales</taxon>
        <taxon>Pirellulaceae</taxon>
        <taxon>Rhodopirellula</taxon>
    </lineage>
</organism>
<dbReference type="PANTHER" id="PTHR30288:SF0">
    <property type="entry name" value="FLAGELLAR HOOK-ASSOCIATED PROTEIN 2"/>
    <property type="match status" value="1"/>
</dbReference>
<comment type="function">
    <text evidence="5">Required for morphogenesis and for the elongation of the flagellar filament by facilitating polymerization of the flagellin monomers at the tip of growing filament. Forms a capping structure, which prevents flagellin subunits (transported through the central channel of the flagellum) from leaking out without polymerization at the distal end.</text>
</comment>
<keyword evidence="8" id="KW-0966">Cell projection</keyword>
<evidence type="ECO:0000256" key="4">
    <source>
        <dbReference type="ARBA" id="ARBA00023143"/>
    </source>
</evidence>
<protein>
    <recommendedName>
        <fullName evidence="5">Flagellar hook-associated protein 2</fullName>
        <shortName evidence="5">HAP2</shortName>
    </recommendedName>
    <alternativeName>
        <fullName evidence="5">Flagellar cap protein</fullName>
    </alternativeName>
</protein>
<dbReference type="PATRIC" id="fig|595434.4.peg.5737"/>
<accession>A0A0J1B5V2</accession>
<dbReference type="OrthoDB" id="244268at2"/>
<evidence type="ECO:0000259" key="7">
    <source>
        <dbReference type="Pfam" id="PF07195"/>
    </source>
</evidence>
<comment type="similarity">
    <text evidence="1 5">Belongs to the FliD family.</text>
</comment>
<dbReference type="Pfam" id="PF02465">
    <property type="entry name" value="FliD_N"/>
    <property type="match status" value="1"/>
</dbReference>
<dbReference type="GO" id="GO:0007155">
    <property type="term" value="P:cell adhesion"/>
    <property type="evidence" value="ECO:0007669"/>
    <property type="project" value="InterPro"/>
</dbReference>
<evidence type="ECO:0000256" key="1">
    <source>
        <dbReference type="ARBA" id="ARBA00009764"/>
    </source>
</evidence>
<dbReference type="PANTHER" id="PTHR30288">
    <property type="entry name" value="FLAGELLAR CAP/ASSEMBLY PROTEIN FLID"/>
    <property type="match status" value="1"/>
</dbReference>